<proteinExistence type="predicted"/>
<dbReference type="PANTHER" id="PTHR43267">
    <property type="entry name" value="TRNA THREONYLCARBAMOYLADENOSINE DEHYDRATASE"/>
    <property type="match status" value="1"/>
</dbReference>
<reference evidence="2" key="1">
    <citation type="submission" date="2017-09" db="EMBL/GenBank/DDBJ databases">
        <title>Large-scale bioinformatics analysis of Bacillus genomes uncovers conserved roles of natural products in bacterial physiology.</title>
        <authorList>
            <consortium name="Agbiome Team Llc"/>
            <person name="Bleich R.M."/>
            <person name="Kirk G.J."/>
            <person name="Santa Maria K.C."/>
            <person name="Allen S.E."/>
            <person name="Farag S."/>
            <person name="Shank E.A."/>
            <person name="Bowers A."/>
        </authorList>
    </citation>
    <scope>NUCLEOTIDE SEQUENCE</scope>
    <source>
        <strain evidence="2">AFS005430</strain>
    </source>
</reference>
<dbReference type="AlphaFoldDB" id="A0AB73R6D3"/>
<name>A0AB73R6D3_9BACI</name>
<comment type="caution">
    <text evidence="2">The sequence shown here is derived from an EMBL/GenBank/DDBJ whole genome shotgun (WGS) entry which is preliminary data.</text>
</comment>
<dbReference type="EMBL" id="NUEH01000034">
    <property type="protein sequence ID" value="PEI85554.1"/>
    <property type="molecule type" value="Genomic_DNA"/>
</dbReference>
<dbReference type="Pfam" id="PF00899">
    <property type="entry name" value="ThiF"/>
    <property type="match status" value="1"/>
</dbReference>
<protein>
    <recommendedName>
        <fullName evidence="1">THIF-type NAD/FAD binding fold domain-containing protein</fullName>
    </recommendedName>
</protein>
<accession>A0AB73R6D3</accession>
<dbReference type="Gene3D" id="3.10.110.10">
    <property type="entry name" value="Ubiquitin Conjugating Enzyme"/>
    <property type="match status" value="1"/>
</dbReference>
<feature type="domain" description="THIF-type NAD/FAD binding fold" evidence="1">
    <location>
        <begin position="303"/>
        <end position="438"/>
    </location>
</feature>
<dbReference type="PANTHER" id="PTHR43267:SF1">
    <property type="entry name" value="TRNA THREONYLCARBAMOYLADENOSINE DEHYDRATASE"/>
    <property type="match status" value="1"/>
</dbReference>
<dbReference type="Proteomes" id="UP000220969">
    <property type="component" value="Unassembled WGS sequence"/>
</dbReference>
<dbReference type="InterPro" id="IPR035985">
    <property type="entry name" value="Ubiquitin-activating_enz"/>
</dbReference>
<dbReference type="Gene3D" id="3.40.50.720">
    <property type="entry name" value="NAD(P)-binding Rossmann-like Domain"/>
    <property type="match status" value="1"/>
</dbReference>
<dbReference type="GO" id="GO:0061504">
    <property type="term" value="P:cyclic threonylcarbamoyladenosine biosynthetic process"/>
    <property type="evidence" value="ECO:0007669"/>
    <property type="project" value="TreeGrafter"/>
</dbReference>
<dbReference type="InterPro" id="IPR000594">
    <property type="entry name" value="ThiF_NAD_FAD-bd"/>
</dbReference>
<dbReference type="GO" id="GO:0008641">
    <property type="term" value="F:ubiquitin-like modifier activating enzyme activity"/>
    <property type="evidence" value="ECO:0007669"/>
    <property type="project" value="InterPro"/>
</dbReference>
<dbReference type="InterPro" id="IPR016135">
    <property type="entry name" value="UBQ-conjugating_enzyme/RWD"/>
</dbReference>
<sequence length="579" mass="65372">MAIWFLENANRLLHERKEIEQLQLTKKWLLGVEWLISGNELAVQVKIEAHGHIYELEMGYPPLFPYSPPGVKSIEKEKWWTEHQYVNGTLCLEWGPDNWHENVTGAIILESAYRLICAENPKGKRSGEASSVVLSRHSLSIGQELRRETIRLYINQVLLEIASNLKPAEYKKMNFHYIFENKATVVHIGQVYDESKIMWENDYLSNKLKSKPLGKGGIYHVSNASTEIKSLSSSEELKLLLLKNGYKEECAEFEDLTNSLFILVDEVGKLFPLLCIKNTEKIHKIPIIIDKENIDRRQPELFSLKDKKVGMVGVGSLGGKIVNALARSGVEKFFLVDEDLFLSGNIQRHTLDWRNVGNHKVDAIKDQLEFISSSIEVDISRINLTGQEATTSLNANITELGSCDVIVDATADSKVFNLLSAICKNYEKPMIWGEVFSGGIGGLIARSRPKSDPSPQIMRKALLETTSASEMPTISQIGEEPYGLQTESGEVWLASDADVGVIANHLARYIIDALKDEESDYPFSMYLIGLKKSWIFDQPFEIFPIDTNHLIEGIPPQENQNVIKEVIDFIAPLLEKKND</sequence>
<dbReference type="SUPFAM" id="SSF69572">
    <property type="entry name" value="Activating enzymes of the ubiquitin-like proteins"/>
    <property type="match status" value="1"/>
</dbReference>
<dbReference type="InterPro" id="IPR045886">
    <property type="entry name" value="ThiF/MoeB/HesA"/>
</dbReference>
<evidence type="ECO:0000313" key="2">
    <source>
        <dbReference type="EMBL" id="PEI85554.1"/>
    </source>
</evidence>
<organism evidence="2">
    <name type="scientific">Bacillus toyonensis</name>
    <dbReference type="NCBI Taxonomy" id="155322"/>
    <lineage>
        <taxon>Bacteria</taxon>
        <taxon>Bacillati</taxon>
        <taxon>Bacillota</taxon>
        <taxon>Bacilli</taxon>
        <taxon>Bacillales</taxon>
        <taxon>Bacillaceae</taxon>
        <taxon>Bacillus</taxon>
        <taxon>Bacillus cereus group</taxon>
    </lineage>
</organism>
<evidence type="ECO:0000259" key="1">
    <source>
        <dbReference type="Pfam" id="PF00899"/>
    </source>
</evidence>
<dbReference type="CDD" id="cd00195">
    <property type="entry name" value="UBCc_UEV"/>
    <property type="match status" value="1"/>
</dbReference>
<dbReference type="GO" id="GO:0061503">
    <property type="term" value="F:tRNA threonylcarbamoyladenosine dehydratase"/>
    <property type="evidence" value="ECO:0007669"/>
    <property type="project" value="TreeGrafter"/>
</dbReference>
<dbReference type="SUPFAM" id="SSF54495">
    <property type="entry name" value="UBC-like"/>
    <property type="match status" value="1"/>
</dbReference>
<gene>
    <name evidence="2" type="ORF">CN678_15285</name>
</gene>
<dbReference type="RefSeq" id="WP_098164564.1">
    <property type="nucleotide sequence ID" value="NZ_NUEH01000034.1"/>
</dbReference>